<proteinExistence type="inferred from homology"/>
<dbReference type="EMBL" id="MFBH01000034">
    <property type="protein sequence ID" value="OGD99091.1"/>
    <property type="molecule type" value="Genomic_DNA"/>
</dbReference>
<organism evidence="6 7">
    <name type="scientific">Candidatus Curtissbacteria bacterium RIFCSPHIGHO2_12_41_11</name>
    <dbReference type="NCBI Taxonomy" id="1797718"/>
    <lineage>
        <taxon>Bacteria</taxon>
        <taxon>Candidatus Curtissiibacteriota</taxon>
    </lineage>
</organism>
<gene>
    <name evidence="4" type="primary">rpsR</name>
    <name evidence="6" type="ORF">A2W45_03545</name>
</gene>
<dbReference type="PANTHER" id="PTHR13479:SF40">
    <property type="entry name" value="SMALL RIBOSOMAL SUBUNIT PROTEIN BS18M"/>
    <property type="match status" value="1"/>
</dbReference>
<evidence type="ECO:0000256" key="4">
    <source>
        <dbReference type="HAMAP-Rule" id="MF_00270"/>
    </source>
</evidence>
<keyword evidence="4" id="KW-0699">rRNA-binding</keyword>
<reference evidence="6 7" key="1">
    <citation type="journal article" date="2016" name="Nat. Commun.">
        <title>Thousands of microbial genomes shed light on interconnected biogeochemical processes in an aquifer system.</title>
        <authorList>
            <person name="Anantharaman K."/>
            <person name="Brown C.T."/>
            <person name="Hug L.A."/>
            <person name="Sharon I."/>
            <person name="Castelle C.J."/>
            <person name="Probst A.J."/>
            <person name="Thomas B.C."/>
            <person name="Singh A."/>
            <person name="Wilkins M.J."/>
            <person name="Karaoz U."/>
            <person name="Brodie E.L."/>
            <person name="Williams K.H."/>
            <person name="Hubbard S.S."/>
            <person name="Banfield J.F."/>
        </authorList>
    </citation>
    <scope>NUCLEOTIDE SEQUENCE [LARGE SCALE GENOMIC DNA]</scope>
</reference>
<dbReference type="InterPro" id="IPR001648">
    <property type="entry name" value="Ribosomal_bS18"/>
</dbReference>
<dbReference type="AlphaFoldDB" id="A0A1F5H4R3"/>
<protein>
    <recommendedName>
        <fullName evidence="4">Small ribosomal subunit protein bS18</fullName>
    </recommendedName>
</protein>
<dbReference type="Gene3D" id="4.10.640.10">
    <property type="entry name" value="Ribosomal protein S18"/>
    <property type="match status" value="1"/>
</dbReference>
<evidence type="ECO:0000256" key="1">
    <source>
        <dbReference type="ARBA" id="ARBA00005589"/>
    </source>
</evidence>
<name>A0A1F5H4R3_9BACT</name>
<dbReference type="GO" id="GO:0003735">
    <property type="term" value="F:structural constituent of ribosome"/>
    <property type="evidence" value="ECO:0007669"/>
    <property type="project" value="InterPro"/>
</dbReference>
<keyword evidence="3 4" id="KW-0687">Ribonucleoprotein</keyword>
<evidence type="ECO:0000313" key="6">
    <source>
        <dbReference type="EMBL" id="OGD99091.1"/>
    </source>
</evidence>
<dbReference type="Pfam" id="PF01084">
    <property type="entry name" value="Ribosomal_S18"/>
    <property type="match status" value="1"/>
</dbReference>
<dbReference type="GO" id="GO:0006412">
    <property type="term" value="P:translation"/>
    <property type="evidence" value="ECO:0007669"/>
    <property type="project" value="UniProtKB-UniRule"/>
</dbReference>
<comment type="similarity">
    <text evidence="1 4 5">Belongs to the bacterial ribosomal protein bS18 family.</text>
</comment>
<dbReference type="GO" id="GO:0022627">
    <property type="term" value="C:cytosolic small ribosomal subunit"/>
    <property type="evidence" value="ECO:0007669"/>
    <property type="project" value="TreeGrafter"/>
</dbReference>
<dbReference type="Proteomes" id="UP000178393">
    <property type="component" value="Unassembled WGS sequence"/>
</dbReference>
<evidence type="ECO:0000313" key="7">
    <source>
        <dbReference type="Proteomes" id="UP000178393"/>
    </source>
</evidence>
<comment type="caution">
    <text evidence="6">The sequence shown here is derived from an EMBL/GenBank/DDBJ whole genome shotgun (WGS) entry which is preliminary data.</text>
</comment>
<comment type="function">
    <text evidence="4">Binds as a heterodimer with protein bS6 to the central domain of the 16S rRNA, where it helps stabilize the platform of the 30S subunit.</text>
</comment>
<sequence length="71" mass="8262">MRRLRRSKKCPICAQSQVVDYKDVALLRKYISERGKILGRAISGLCAKHQRALTRSIKRARYMALLPFSQR</sequence>
<evidence type="ECO:0000256" key="5">
    <source>
        <dbReference type="RuleBase" id="RU003910"/>
    </source>
</evidence>
<dbReference type="GO" id="GO:0070181">
    <property type="term" value="F:small ribosomal subunit rRNA binding"/>
    <property type="evidence" value="ECO:0007669"/>
    <property type="project" value="TreeGrafter"/>
</dbReference>
<accession>A0A1F5H4R3</accession>
<dbReference type="PRINTS" id="PR00974">
    <property type="entry name" value="RIBOSOMALS18"/>
</dbReference>
<dbReference type="SUPFAM" id="SSF46911">
    <property type="entry name" value="Ribosomal protein S18"/>
    <property type="match status" value="1"/>
</dbReference>
<dbReference type="InterPro" id="IPR036870">
    <property type="entry name" value="Ribosomal_bS18_sf"/>
</dbReference>
<keyword evidence="4" id="KW-0694">RNA-binding</keyword>
<keyword evidence="2 4" id="KW-0689">Ribosomal protein</keyword>
<evidence type="ECO:0000256" key="2">
    <source>
        <dbReference type="ARBA" id="ARBA00022980"/>
    </source>
</evidence>
<dbReference type="NCBIfam" id="TIGR00165">
    <property type="entry name" value="S18"/>
    <property type="match status" value="1"/>
</dbReference>
<evidence type="ECO:0000256" key="3">
    <source>
        <dbReference type="ARBA" id="ARBA00023274"/>
    </source>
</evidence>
<comment type="subunit">
    <text evidence="4">Part of the 30S ribosomal subunit. Forms a tight heterodimer with protein bS6.</text>
</comment>
<dbReference type="PANTHER" id="PTHR13479">
    <property type="entry name" value="30S RIBOSOMAL PROTEIN S18"/>
    <property type="match status" value="1"/>
</dbReference>
<dbReference type="HAMAP" id="MF_00270">
    <property type="entry name" value="Ribosomal_bS18"/>
    <property type="match status" value="1"/>
</dbReference>